<dbReference type="InterPro" id="IPR056912">
    <property type="entry name" value="Phage_JBD30_tail_term-like"/>
</dbReference>
<name>A0A376BWB3_9NEIS</name>
<dbReference type="RefSeq" id="WP_051968407.1">
    <property type="nucleotide sequence ID" value="NZ_CP091519.2"/>
</dbReference>
<keyword evidence="2" id="KW-1185">Reference proteome</keyword>
<sequence>MKPNLLMILPILKNRLAEMPEIAHVQGVQELAQLTGEREIQPLDGTVYVVFDGSQPLTSSNSRLKQKKKRLSFSVILAKQFYGAEDVPHEDEAVGELLYAICAKLQGWQPVNDKKLPITTQPFDEVQALEPIYFDNFALYPLRFETEILSNYSGD</sequence>
<evidence type="ECO:0008006" key="3">
    <source>
        <dbReference type="Google" id="ProtNLM"/>
    </source>
</evidence>
<reference evidence="1 2" key="1">
    <citation type="submission" date="2018-06" db="EMBL/GenBank/DDBJ databases">
        <authorList>
            <consortium name="Pathogen Informatics"/>
            <person name="Doyle S."/>
        </authorList>
    </citation>
    <scope>NUCLEOTIDE SEQUENCE [LARGE SCALE GENOMIC DNA]</scope>
    <source>
        <strain evidence="1 2">NCTC10283</strain>
    </source>
</reference>
<dbReference type="STRING" id="1120980.GCA_000745955_00544"/>
<dbReference type="AlphaFoldDB" id="A0A376BWB3"/>
<organism evidence="1 2">
    <name type="scientific">Alysiella crassa</name>
    <dbReference type="NCBI Taxonomy" id="153491"/>
    <lineage>
        <taxon>Bacteria</taxon>
        <taxon>Pseudomonadati</taxon>
        <taxon>Pseudomonadota</taxon>
        <taxon>Betaproteobacteria</taxon>
        <taxon>Neisseriales</taxon>
        <taxon>Neisseriaceae</taxon>
        <taxon>Alysiella</taxon>
    </lineage>
</organism>
<evidence type="ECO:0000313" key="1">
    <source>
        <dbReference type="EMBL" id="SSY80634.1"/>
    </source>
</evidence>
<dbReference type="Pfam" id="PF23840">
    <property type="entry name" value="Phage_tail_terminator"/>
    <property type="match status" value="1"/>
</dbReference>
<protein>
    <recommendedName>
        <fullName evidence="3">Mu-like prophage protein gp37</fullName>
    </recommendedName>
</protein>
<dbReference type="Proteomes" id="UP000254209">
    <property type="component" value="Unassembled WGS sequence"/>
</dbReference>
<evidence type="ECO:0000313" key="2">
    <source>
        <dbReference type="Proteomes" id="UP000254209"/>
    </source>
</evidence>
<dbReference type="OrthoDB" id="8613636at2"/>
<proteinExistence type="predicted"/>
<dbReference type="EMBL" id="UFSO01000003">
    <property type="protein sequence ID" value="SSY80634.1"/>
    <property type="molecule type" value="Genomic_DNA"/>
</dbReference>
<gene>
    <name evidence="1" type="ORF">NCTC10283_02194</name>
</gene>
<accession>A0A376BWB3</accession>